<keyword evidence="4 6" id="KW-0862">Zinc</keyword>
<dbReference type="PANTHER" id="PTHR43880">
    <property type="entry name" value="ALCOHOL DEHYDROGENASE"/>
    <property type="match status" value="1"/>
</dbReference>
<evidence type="ECO:0000256" key="1">
    <source>
        <dbReference type="ARBA" id="ARBA00001947"/>
    </source>
</evidence>
<keyword evidence="3 6" id="KW-0479">Metal-binding</keyword>
<dbReference type="EMBL" id="CP126665">
    <property type="protein sequence ID" value="WKA09282.1"/>
    <property type="molecule type" value="Genomic_DNA"/>
</dbReference>
<dbReference type="Gene3D" id="3.40.50.720">
    <property type="entry name" value="NAD(P)-binding Rossmann-like Domain"/>
    <property type="match status" value="2"/>
</dbReference>
<name>A0ABY9DPG0_VITVI</name>
<gene>
    <name evidence="9" type="ORF">VitviT2T_026945</name>
</gene>
<comment type="subunit">
    <text evidence="2">Homodimer.</text>
</comment>
<evidence type="ECO:0000313" key="9">
    <source>
        <dbReference type="EMBL" id="WKA09282.1"/>
    </source>
</evidence>
<feature type="domain" description="Alcohol dehydrogenase-like C-terminal" evidence="7">
    <location>
        <begin position="662"/>
        <end position="794"/>
    </location>
</feature>
<protein>
    <recommendedName>
        <fullName evidence="11">Alcohol dehydrogenase-like 7</fullName>
    </recommendedName>
</protein>
<dbReference type="Pfam" id="PF00107">
    <property type="entry name" value="ADH_zinc_N"/>
    <property type="match status" value="2"/>
</dbReference>
<evidence type="ECO:0000256" key="2">
    <source>
        <dbReference type="ARBA" id="ARBA00011738"/>
    </source>
</evidence>
<evidence type="ECO:0000256" key="3">
    <source>
        <dbReference type="ARBA" id="ARBA00022723"/>
    </source>
</evidence>
<dbReference type="Gene3D" id="3.90.180.10">
    <property type="entry name" value="Medium-chain alcohol dehydrogenases, catalytic domain"/>
    <property type="match status" value="2"/>
</dbReference>
<comment type="cofactor">
    <cofactor evidence="1 6">
        <name>Zn(2+)</name>
        <dbReference type="ChEBI" id="CHEBI:29105"/>
    </cofactor>
</comment>
<accession>A0ABY9DPG0</accession>
<comment type="similarity">
    <text evidence="6">Belongs to the zinc-containing alcohol dehydrogenase family.</text>
</comment>
<dbReference type="InterPro" id="IPR013154">
    <property type="entry name" value="ADH-like_N"/>
</dbReference>
<dbReference type="InterPro" id="IPR002328">
    <property type="entry name" value="ADH_Zn_CS"/>
</dbReference>
<evidence type="ECO:0000313" key="10">
    <source>
        <dbReference type="Proteomes" id="UP001227230"/>
    </source>
</evidence>
<dbReference type="PANTHER" id="PTHR43880:SF7">
    <property type="entry name" value="ALCOHOL DEHYDROGENASE-LIKE 7"/>
    <property type="match status" value="1"/>
</dbReference>
<dbReference type="PROSITE" id="PS00059">
    <property type="entry name" value="ADH_ZINC"/>
    <property type="match status" value="2"/>
</dbReference>
<keyword evidence="5" id="KW-0560">Oxidoreductase</keyword>
<evidence type="ECO:0000259" key="8">
    <source>
        <dbReference type="Pfam" id="PF08240"/>
    </source>
</evidence>
<feature type="domain" description="Alcohol dehydrogenase-like N-terminal" evidence="8">
    <location>
        <begin position="491"/>
        <end position="620"/>
    </location>
</feature>
<proteinExistence type="inferred from homology"/>
<dbReference type="Pfam" id="PF08240">
    <property type="entry name" value="ADH_N"/>
    <property type="match status" value="2"/>
</dbReference>
<organism evidence="9 10">
    <name type="scientific">Vitis vinifera</name>
    <name type="common">Grape</name>
    <dbReference type="NCBI Taxonomy" id="29760"/>
    <lineage>
        <taxon>Eukaryota</taxon>
        <taxon>Viridiplantae</taxon>
        <taxon>Streptophyta</taxon>
        <taxon>Embryophyta</taxon>
        <taxon>Tracheophyta</taxon>
        <taxon>Spermatophyta</taxon>
        <taxon>Magnoliopsida</taxon>
        <taxon>eudicotyledons</taxon>
        <taxon>Gunneridae</taxon>
        <taxon>Pentapetalae</taxon>
        <taxon>rosids</taxon>
        <taxon>Vitales</taxon>
        <taxon>Vitaceae</taxon>
        <taxon>Viteae</taxon>
        <taxon>Vitis</taxon>
    </lineage>
</organism>
<dbReference type="SUPFAM" id="SSF50129">
    <property type="entry name" value="GroES-like"/>
    <property type="match status" value="3"/>
</dbReference>
<evidence type="ECO:0000259" key="7">
    <source>
        <dbReference type="Pfam" id="PF00107"/>
    </source>
</evidence>
<sequence>MASYQPLKEKVAGESQTRGKPIRCRAAVSRKAGEPLVMEEVMVAPPMAGEVRIRIICTSLCHSDLTFWKLKEPPACFPRILGHEAVGVVESVGENVTEVAEGDTVLPIFIPDCGECMDCRSEKSNLCSKFPFEISPWLPRHKSSRFTDLKGEVLYHFLNVSSFSEYTVVDIDNITKISPAIPPNKACLFSCGVSTGVGAAWRTAKVEKGSTVVIFGLGAIGLAAIVEMTDGGADYCFECVGFASLVQDAFASCRKGWGKAIMVGVDKPGAMLNFSSVEMLHCGKSVMGSIYGGLKPKSHIPVLLQRLVDKCASLTLMSEPKPCRGAHGLGLLLSLPVSGSASTSHGIAPLAVPSWCTGHCAPVLCIGVWVLIGCLSDAPSGHGIAPMVFLAGSLAQGLGVLVLARGGARPHHAPCCCSHRLHATHVVEPMCACSIAMPGCLLGAVKARPCVGERMMAGETRGKPIRCRAAVCWKAGEPLVMEEVMVAPPLAGEVRIRIICTSLCYSDITFWKLKDPPGCFPRILGHEAVGVVESVGENVSEVTEGDIVLPIFLPDCGECTDCRSEKSNLCSKFPFKVSPWMPRYESSRFTDLKGEVLYHFLFVSSFSEYTVVDIANITKIDPNIPPNRACLFSCGVSTGVGAAWKTANVEKGSTVAIFGLGAIGLAVAEGARLCGASRIIGVDLNPDKFEIGKKFGVTDFVNSGNCGNKPVKQVIMEMTDGGADYCFECVGAASLVHEAFACCRKGWGKTIVLGVDRPGSMLNFLSFDILHSGKSLMGSLYGGVKPKSDIPILLKRYMDKELDVDKFVTHEMRFEDINKAFDLLIQGKSLRCVLWMDK</sequence>
<evidence type="ECO:0000256" key="5">
    <source>
        <dbReference type="ARBA" id="ARBA00023002"/>
    </source>
</evidence>
<evidence type="ECO:0000256" key="4">
    <source>
        <dbReference type="ARBA" id="ARBA00022833"/>
    </source>
</evidence>
<dbReference type="InterPro" id="IPR036291">
    <property type="entry name" value="NAD(P)-bd_dom_sf"/>
</dbReference>
<feature type="domain" description="Alcohol dehydrogenase-like N-terminal" evidence="8">
    <location>
        <begin position="48"/>
        <end position="177"/>
    </location>
</feature>
<dbReference type="Proteomes" id="UP001227230">
    <property type="component" value="Chromosome 18"/>
</dbReference>
<evidence type="ECO:0008006" key="11">
    <source>
        <dbReference type="Google" id="ProtNLM"/>
    </source>
</evidence>
<reference evidence="9 10" key="1">
    <citation type="journal article" date="2023" name="Hortic Res">
        <title>The complete reference genome for grapevine (Vitis vinifera L.) genetics and breeding.</title>
        <authorList>
            <person name="Shi X."/>
            <person name="Cao S."/>
            <person name="Wang X."/>
            <person name="Huang S."/>
            <person name="Wang Y."/>
            <person name="Liu Z."/>
            <person name="Liu W."/>
            <person name="Leng X."/>
            <person name="Peng Y."/>
            <person name="Wang N."/>
            <person name="Wang Y."/>
            <person name="Ma Z."/>
            <person name="Xu X."/>
            <person name="Zhang F."/>
            <person name="Xue H."/>
            <person name="Zhong H."/>
            <person name="Wang Y."/>
            <person name="Zhang K."/>
            <person name="Velt A."/>
            <person name="Avia K."/>
            <person name="Holtgrawe D."/>
            <person name="Grimplet J."/>
            <person name="Matus J.T."/>
            <person name="Ware D."/>
            <person name="Wu X."/>
            <person name="Wang H."/>
            <person name="Liu C."/>
            <person name="Fang Y."/>
            <person name="Rustenholz C."/>
            <person name="Cheng Z."/>
            <person name="Xiao H."/>
            <person name="Zhou Y."/>
        </authorList>
    </citation>
    <scope>NUCLEOTIDE SEQUENCE [LARGE SCALE GENOMIC DNA]</scope>
    <source>
        <strain evidence="10">cv. Pinot noir / PN40024</strain>
        <tissue evidence="9">Leaf</tissue>
    </source>
</reference>
<keyword evidence="10" id="KW-1185">Reference proteome</keyword>
<feature type="domain" description="Alcohol dehydrogenase-like C-terminal" evidence="7">
    <location>
        <begin position="223"/>
        <end position="305"/>
    </location>
</feature>
<dbReference type="InterPro" id="IPR013149">
    <property type="entry name" value="ADH-like_C"/>
</dbReference>
<evidence type="ECO:0000256" key="6">
    <source>
        <dbReference type="RuleBase" id="RU361277"/>
    </source>
</evidence>
<dbReference type="InterPro" id="IPR011032">
    <property type="entry name" value="GroES-like_sf"/>
</dbReference>
<dbReference type="SUPFAM" id="SSF51735">
    <property type="entry name" value="NAD(P)-binding Rossmann-fold domains"/>
    <property type="match status" value="2"/>
</dbReference>